<dbReference type="Proteomes" id="UP000662373">
    <property type="component" value="Unassembled WGS sequence"/>
</dbReference>
<evidence type="ECO:0000313" key="2">
    <source>
        <dbReference type="Proteomes" id="UP000662373"/>
    </source>
</evidence>
<dbReference type="EMBL" id="JAEHJZ010000012">
    <property type="protein sequence ID" value="MBJ7880434.1"/>
    <property type="molecule type" value="Genomic_DNA"/>
</dbReference>
<gene>
    <name evidence="1" type="ORF">JEM65_07180</name>
</gene>
<sequence>MKLVCLDRRSFILLALVLRQFGLSVGRSASMTEDITLFFKKNRTYYQVLREKLNQIVEKNDLKINWQVEIRERHPTGIVNLFIKKSCFYESDFNHIIKIFFSGFEIIESGKIEQDDKWIDLGHEAMMFSRYLIDRKLSKSEKIIVDLVEHFEQNEMVHDKFYTIKDALSILDLSI</sequence>
<reference evidence="1 2" key="1">
    <citation type="submission" date="2020-09" db="EMBL/GenBank/DDBJ databases">
        <title>Draft genome of Gelidibacter salicanalis PAMC21136.</title>
        <authorList>
            <person name="Park H."/>
        </authorList>
    </citation>
    <scope>NUCLEOTIDE SEQUENCE [LARGE SCALE GENOMIC DNA]</scope>
    <source>
        <strain evidence="1 2">PAMC21136</strain>
    </source>
</reference>
<keyword evidence="2" id="KW-1185">Reference proteome</keyword>
<evidence type="ECO:0000313" key="1">
    <source>
        <dbReference type="EMBL" id="MBJ7880434.1"/>
    </source>
</evidence>
<comment type="caution">
    <text evidence="1">The sequence shown here is derived from an EMBL/GenBank/DDBJ whole genome shotgun (WGS) entry which is preliminary data.</text>
</comment>
<name>A0A934KNB0_9FLAO</name>
<dbReference type="RefSeq" id="WP_199598270.1">
    <property type="nucleotide sequence ID" value="NZ_JAEHJZ010000012.1"/>
</dbReference>
<organism evidence="1 2">
    <name type="scientific">Gelidibacter salicanalis</name>
    <dbReference type="NCBI Taxonomy" id="291193"/>
    <lineage>
        <taxon>Bacteria</taxon>
        <taxon>Pseudomonadati</taxon>
        <taxon>Bacteroidota</taxon>
        <taxon>Flavobacteriia</taxon>
        <taxon>Flavobacteriales</taxon>
        <taxon>Flavobacteriaceae</taxon>
        <taxon>Gelidibacter</taxon>
    </lineage>
</organism>
<protein>
    <submittedName>
        <fullName evidence="1">Uncharacterized protein</fullName>
    </submittedName>
</protein>
<proteinExistence type="predicted"/>
<accession>A0A934KNB0</accession>
<dbReference type="AlphaFoldDB" id="A0A934KNB0"/>